<evidence type="ECO:0000256" key="8">
    <source>
        <dbReference type="ARBA" id="ARBA00022840"/>
    </source>
</evidence>
<dbReference type="EC" id="2.7.4.9" evidence="2 10"/>
<feature type="binding site" evidence="10">
    <location>
        <begin position="11"/>
        <end position="18"/>
    </location>
    <ligand>
        <name>ATP</name>
        <dbReference type="ChEBI" id="CHEBI:30616"/>
    </ligand>
</feature>
<dbReference type="InterPro" id="IPR027417">
    <property type="entry name" value="P-loop_NTPase"/>
</dbReference>
<keyword evidence="5 10" id="KW-0545">Nucleotide biosynthesis</keyword>
<dbReference type="InterPro" id="IPR039430">
    <property type="entry name" value="Thymidylate_kin-like_dom"/>
</dbReference>
<comment type="function">
    <text evidence="10">Phosphorylation of dTMP to form dTDP in both de novo and salvage pathways of dTTP synthesis.</text>
</comment>
<keyword evidence="13" id="KW-1185">Reference proteome</keyword>
<dbReference type="HAMAP" id="MF_00165">
    <property type="entry name" value="Thymidylate_kinase"/>
    <property type="match status" value="1"/>
</dbReference>
<evidence type="ECO:0000256" key="7">
    <source>
        <dbReference type="ARBA" id="ARBA00022777"/>
    </source>
</evidence>
<dbReference type="InterPro" id="IPR018095">
    <property type="entry name" value="Thymidylate_kin_CS"/>
</dbReference>
<accession>A0ABT2F8I2</accession>
<dbReference type="CDD" id="cd01672">
    <property type="entry name" value="TMPK"/>
    <property type="match status" value="1"/>
</dbReference>
<evidence type="ECO:0000256" key="3">
    <source>
        <dbReference type="ARBA" id="ARBA00017144"/>
    </source>
</evidence>
<organism evidence="12 13">
    <name type="scientific">Streptococcus sciuri</name>
    <dbReference type="NCBI Taxonomy" id="2973939"/>
    <lineage>
        <taxon>Bacteria</taxon>
        <taxon>Bacillati</taxon>
        <taxon>Bacillota</taxon>
        <taxon>Bacilli</taxon>
        <taxon>Lactobacillales</taxon>
        <taxon>Streptococcaceae</taxon>
        <taxon>Streptococcus</taxon>
    </lineage>
</organism>
<gene>
    <name evidence="10 12" type="primary">tmk</name>
    <name evidence="12" type="ORF">NXS10_07195</name>
</gene>
<dbReference type="EMBL" id="JANUXX010000008">
    <property type="protein sequence ID" value="MCS4488739.1"/>
    <property type="molecule type" value="Genomic_DNA"/>
</dbReference>
<sequence length="214" mass="24232">MTNGYLLSFEGPDGAGKTTVLEMLFPLLKEKVSQPILITREPGGVQISERIRDVILDINHTQMDSKTELLLYIAARRQHWVEKVAPALEEGHLVLIDRFIDSSVAYQGAGRGLDKEAISWLNDYATDKRQPDMTLYFDVPSEVGLKRISQNENREINRLDLEALELHQKVRSGYLALVNSNHDRIVTIDATKPLNEVVKIAYSHIIGFLEKHSI</sequence>
<dbReference type="GO" id="GO:0004798">
    <property type="term" value="F:dTMP kinase activity"/>
    <property type="evidence" value="ECO:0007669"/>
    <property type="project" value="UniProtKB-EC"/>
</dbReference>
<dbReference type="PANTHER" id="PTHR10344:SF4">
    <property type="entry name" value="UMP-CMP KINASE 2, MITOCHONDRIAL"/>
    <property type="match status" value="1"/>
</dbReference>
<evidence type="ECO:0000259" key="11">
    <source>
        <dbReference type="Pfam" id="PF02223"/>
    </source>
</evidence>
<dbReference type="Gene3D" id="3.40.50.300">
    <property type="entry name" value="P-loop containing nucleotide triphosphate hydrolases"/>
    <property type="match status" value="1"/>
</dbReference>
<comment type="similarity">
    <text evidence="1 10">Belongs to the thymidylate kinase family.</text>
</comment>
<dbReference type="NCBIfam" id="TIGR00041">
    <property type="entry name" value="DTMP_kinase"/>
    <property type="match status" value="1"/>
</dbReference>
<keyword evidence="8 10" id="KW-0067">ATP-binding</keyword>
<evidence type="ECO:0000313" key="12">
    <source>
        <dbReference type="EMBL" id="MCS4488739.1"/>
    </source>
</evidence>
<dbReference type="SUPFAM" id="SSF52540">
    <property type="entry name" value="P-loop containing nucleoside triphosphate hydrolases"/>
    <property type="match status" value="1"/>
</dbReference>
<evidence type="ECO:0000256" key="10">
    <source>
        <dbReference type="HAMAP-Rule" id="MF_00165"/>
    </source>
</evidence>
<keyword evidence="6 10" id="KW-0547">Nucleotide-binding</keyword>
<dbReference type="PANTHER" id="PTHR10344">
    <property type="entry name" value="THYMIDYLATE KINASE"/>
    <property type="match status" value="1"/>
</dbReference>
<evidence type="ECO:0000256" key="9">
    <source>
        <dbReference type="ARBA" id="ARBA00048743"/>
    </source>
</evidence>
<evidence type="ECO:0000256" key="5">
    <source>
        <dbReference type="ARBA" id="ARBA00022727"/>
    </source>
</evidence>
<name>A0ABT2F8I2_9STRE</name>
<dbReference type="PROSITE" id="PS01331">
    <property type="entry name" value="THYMIDYLATE_KINASE"/>
    <property type="match status" value="1"/>
</dbReference>
<evidence type="ECO:0000256" key="2">
    <source>
        <dbReference type="ARBA" id="ARBA00012980"/>
    </source>
</evidence>
<keyword evidence="7 10" id="KW-0418">Kinase</keyword>
<dbReference type="Proteomes" id="UP001206548">
    <property type="component" value="Unassembled WGS sequence"/>
</dbReference>
<evidence type="ECO:0000256" key="6">
    <source>
        <dbReference type="ARBA" id="ARBA00022741"/>
    </source>
</evidence>
<evidence type="ECO:0000256" key="4">
    <source>
        <dbReference type="ARBA" id="ARBA00022679"/>
    </source>
</evidence>
<evidence type="ECO:0000256" key="1">
    <source>
        <dbReference type="ARBA" id="ARBA00009776"/>
    </source>
</evidence>
<evidence type="ECO:0000313" key="13">
    <source>
        <dbReference type="Proteomes" id="UP001206548"/>
    </source>
</evidence>
<protein>
    <recommendedName>
        <fullName evidence="3 10">Thymidylate kinase</fullName>
        <ecNumber evidence="2 10">2.7.4.9</ecNumber>
    </recommendedName>
    <alternativeName>
        <fullName evidence="10">dTMP kinase</fullName>
    </alternativeName>
</protein>
<dbReference type="RefSeq" id="WP_259139129.1">
    <property type="nucleotide sequence ID" value="NZ_JANUXX010000008.1"/>
</dbReference>
<dbReference type="InterPro" id="IPR018094">
    <property type="entry name" value="Thymidylate_kinase"/>
</dbReference>
<comment type="catalytic activity">
    <reaction evidence="9 10">
        <text>dTMP + ATP = dTDP + ADP</text>
        <dbReference type="Rhea" id="RHEA:13517"/>
        <dbReference type="ChEBI" id="CHEBI:30616"/>
        <dbReference type="ChEBI" id="CHEBI:58369"/>
        <dbReference type="ChEBI" id="CHEBI:63528"/>
        <dbReference type="ChEBI" id="CHEBI:456216"/>
        <dbReference type="EC" id="2.7.4.9"/>
    </reaction>
</comment>
<reference evidence="12 13" key="1">
    <citation type="journal article" date="2023" name="Int. J. Syst. Evol. Microbiol.">
        <title>Streptococcus sciuri sp. nov., Staphylococcus marylandisciuri sp. nov. and Staphylococcus americanisciuri sp. nov., isolated from faeces of eastern grey squirrel (Sciurus carolinensis).</title>
        <authorList>
            <person name="Volokhov D.V."/>
            <person name="Zagorodnyaya T.A."/>
            <person name="Furtak V.A."/>
            <person name="Nattanmai G."/>
            <person name="Randall L."/>
            <person name="Jose S."/>
            <person name="Gao Y."/>
            <person name="Eisenberg T."/>
            <person name="Delmonte P."/>
            <person name="Blom J."/>
            <person name="Mitchell K.K."/>
        </authorList>
    </citation>
    <scope>NUCLEOTIDE SEQUENCE [LARGE SCALE GENOMIC DNA]</scope>
    <source>
        <strain evidence="12 13">SQ9-PEA</strain>
    </source>
</reference>
<dbReference type="Pfam" id="PF02223">
    <property type="entry name" value="Thymidylate_kin"/>
    <property type="match status" value="1"/>
</dbReference>
<keyword evidence="4 10" id="KW-0808">Transferase</keyword>
<proteinExistence type="inferred from homology"/>
<feature type="domain" description="Thymidylate kinase-like" evidence="11">
    <location>
        <begin position="9"/>
        <end position="198"/>
    </location>
</feature>
<comment type="caution">
    <text evidence="12">The sequence shown here is derived from an EMBL/GenBank/DDBJ whole genome shotgun (WGS) entry which is preliminary data.</text>
</comment>